<evidence type="ECO:0000313" key="1">
    <source>
        <dbReference type="EMBL" id="SVC02562.1"/>
    </source>
</evidence>
<proteinExistence type="predicted"/>
<accession>A0A382ITM0</accession>
<gene>
    <name evidence="1" type="ORF">METZ01_LOCUS255416</name>
</gene>
<name>A0A382ITM0_9ZZZZ</name>
<dbReference type="AlphaFoldDB" id="A0A382ITM0"/>
<reference evidence="1" key="1">
    <citation type="submission" date="2018-05" db="EMBL/GenBank/DDBJ databases">
        <authorList>
            <person name="Lanie J.A."/>
            <person name="Ng W.-L."/>
            <person name="Kazmierczak K.M."/>
            <person name="Andrzejewski T.M."/>
            <person name="Davidsen T.M."/>
            <person name="Wayne K.J."/>
            <person name="Tettelin H."/>
            <person name="Glass J.I."/>
            <person name="Rusch D."/>
            <person name="Podicherti R."/>
            <person name="Tsui H.-C.T."/>
            <person name="Winkler M.E."/>
        </authorList>
    </citation>
    <scope>NUCLEOTIDE SEQUENCE</scope>
</reference>
<sequence>MVQVSDMGHPKLIIHNLDYQKKNL</sequence>
<protein>
    <submittedName>
        <fullName evidence="1">Uncharacterized protein</fullName>
    </submittedName>
</protein>
<organism evidence="1">
    <name type="scientific">marine metagenome</name>
    <dbReference type="NCBI Taxonomy" id="408172"/>
    <lineage>
        <taxon>unclassified sequences</taxon>
        <taxon>metagenomes</taxon>
        <taxon>ecological metagenomes</taxon>
    </lineage>
</organism>
<dbReference type="EMBL" id="UINC01069299">
    <property type="protein sequence ID" value="SVC02562.1"/>
    <property type="molecule type" value="Genomic_DNA"/>
</dbReference>
<feature type="non-terminal residue" evidence="1">
    <location>
        <position position="24"/>
    </location>
</feature>